<accession>A0AAJ0XB21</accession>
<dbReference type="EMBL" id="NRSJ01000022">
    <property type="protein sequence ID" value="MBK1705472.1"/>
    <property type="molecule type" value="Genomic_DNA"/>
</dbReference>
<dbReference type="Pfam" id="PF11251">
    <property type="entry name" value="DUF3050"/>
    <property type="match status" value="1"/>
</dbReference>
<sequence length="261" mass="29623">MAAPDLTPIQPLIEELNQHPIYSELKDIDDLRVFMSHHAFSVWDFMSLIKYLQATLAPTEVPWVPRGDAAVRYFINQLTLEEESDSIDNDAAGVRYSSHFEFYCRAMHEIGADGDNPKRFIALVEEQGLDAALYSDLVPLPSRYFTETTFCFIREDKPHAVAAALAVGRERVIPQMFRSLLDKMGITAQDAPAFHHYLNRHIHLDEDFHGPLSMSMLDQLCGDDPERLEEATIAAEEAICARIRFWDGVLEAVRTRRGESG</sequence>
<reference evidence="1" key="1">
    <citation type="submission" date="2017-08" db="EMBL/GenBank/DDBJ databases">
        <authorList>
            <person name="Imhoff J.F."/>
            <person name="Rahn T."/>
            <person name="Kuenzel S."/>
            <person name="Neulinger S.C."/>
        </authorList>
    </citation>
    <scope>NUCLEOTIDE SEQUENCE</scope>
    <source>
        <strain evidence="1">DSM 11080</strain>
    </source>
</reference>
<dbReference type="Gene3D" id="1.20.910.10">
    <property type="entry name" value="Heme oxygenase-like"/>
    <property type="match status" value="1"/>
</dbReference>
<comment type="caution">
    <text evidence="1">The sequence shown here is derived from an EMBL/GenBank/DDBJ whole genome shotgun (WGS) entry which is preliminary data.</text>
</comment>
<dbReference type="InterPro" id="IPR016084">
    <property type="entry name" value="Haem_Oase-like_multi-hlx"/>
</dbReference>
<organism evidence="1 2">
    <name type="scientific">Halochromatium glycolicum</name>
    <dbReference type="NCBI Taxonomy" id="85075"/>
    <lineage>
        <taxon>Bacteria</taxon>
        <taxon>Pseudomonadati</taxon>
        <taxon>Pseudomonadota</taxon>
        <taxon>Gammaproteobacteria</taxon>
        <taxon>Chromatiales</taxon>
        <taxon>Chromatiaceae</taxon>
        <taxon>Halochromatium</taxon>
    </lineage>
</organism>
<dbReference type="RefSeq" id="WP_200346684.1">
    <property type="nucleotide sequence ID" value="NZ_NRSJ01000022.1"/>
</dbReference>
<dbReference type="Proteomes" id="UP001296776">
    <property type="component" value="Unassembled WGS sequence"/>
</dbReference>
<dbReference type="SUPFAM" id="SSF48613">
    <property type="entry name" value="Heme oxygenase-like"/>
    <property type="match status" value="1"/>
</dbReference>
<reference evidence="1" key="2">
    <citation type="journal article" date="2020" name="Microorganisms">
        <title>Osmotic Adaptation and Compatible Solute Biosynthesis of Phototrophic Bacteria as Revealed from Genome Analyses.</title>
        <authorList>
            <person name="Imhoff J.F."/>
            <person name="Rahn T."/>
            <person name="Kunzel S."/>
            <person name="Keller A."/>
            <person name="Neulinger S.C."/>
        </authorList>
    </citation>
    <scope>NUCLEOTIDE SEQUENCE</scope>
    <source>
        <strain evidence="1">DSM 11080</strain>
    </source>
</reference>
<protein>
    <submittedName>
        <fullName evidence="1">Heme oxygenase</fullName>
    </submittedName>
</protein>
<name>A0AAJ0XB21_9GAMM</name>
<gene>
    <name evidence="1" type="ORF">CKO40_13150</name>
</gene>
<dbReference type="AlphaFoldDB" id="A0AAJ0XB21"/>
<evidence type="ECO:0000313" key="2">
    <source>
        <dbReference type="Proteomes" id="UP001296776"/>
    </source>
</evidence>
<dbReference type="InterPro" id="IPR024423">
    <property type="entry name" value="DUF3050"/>
</dbReference>
<evidence type="ECO:0000313" key="1">
    <source>
        <dbReference type="EMBL" id="MBK1705472.1"/>
    </source>
</evidence>
<keyword evidence="2" id="KW-1185">Reference proteome</keyword>
<proteinExistence type="predicted"/>